<dbReference type="InterPro" id="IPR013216">
    <property type="entry name" value="Methyltransf_11"/>
</dbReference>
<dbReference type="InterPro" id="IPR029063">
    <property type="entry name" value="SAM-dependent_MTases_sf"/>
</dbReference>
<dbReference type="GO" id="GO:0008757">
    <property type="term" value="F:S-adenosylmethionine-dependent methyltransferase activity"/>
    <property type="evidence" value="ECO:0007669"/>
    <property type="project" value="InterPro"/>
</dbReference>
<dbReference type="Gene3D" id="3.40.50.150">
    <property type="entry name" value="Vaccinia Virus protein VP39"/>
    <property type="match status" value="1"/>
</dbReference>
<dbReference type="Pfam" id="PF08241">
    <property type="entry name" value="Methyltransf_11"/>
    <property type="match status" value="1"/>
</dbReference>
<dbReference type="RefSeq" id="WP_130187696.1">
    <property type="nucleotide sequence ID" value="NZ_CP035913.1"/>
</dbReference>
<sequence length="243" mass="27066">MATQGEFDYFKNIGEAGMQHATHKPWSDSQCGLYLMELGAMMGLMPEGGRLLDMGCGTGWTSVLFAKRGYDVVGTDLVAEAIDAGRRLKRENGLQNLDFVVGDYESLAFREEFDVVVFFDCLHHAVDEVGALRSAYRALKPGGICITSEPGRGHERRSRAVMEEFGVTERDMHPAKIIRGAKQVGFRRFSVHPHASYLYISLYRQQQRGMVGKLLRIPGMRTLVGLATVLFSKHQAGITVLHK</sequence>
<dbReference type="AlphaFoldDB" id="A0A4P6KZA6"/>
<dbReference type="EMBL" id="CP035913">
    <property type="protein sequence ID" value="QBE64579.1"/>
    <property type="molecule type" value="Genomic_DNA"/>
</dbReference>
<reference evidence="2 3" key="1">
    <citation type="submission" date="2019-02" db="EMBL/GenBank/DDBJ databases">
        <title>Draft Genome Sequences of Six Type Strains of the Genus Massilia.</title>
        <authorList>
            <person name="Miess H."/>
            <person name="Frediansyhah A."/>
            <person name="Gross H."/>
        </authorList>
    </citation>
    <scope>NUCLEOTIDE SEQUENCE [LARGE SCALE GENOMIC DNA]</scope>
    <source>
        <strain evidence="2 3">DSM 17473</strain>
    </source>
</reference>
<dbReference type="PANTHER" id="PTHR45128">
    <property type="entry name" value="METHYLTRANSFERASE TYPE 11"/>
    <property type="match status" value="1"/>
</dbReference>
<gene>
    <name evidence="2" type="ORF">EWM63_17585</name>
</gene>
<organism evidence="2 3">
    <name type="scientific">Pseudoduganella lutea</name>
    <dbReference type="NCBI Taxonomy" id="321985"/>
    <lineage>
        <taxon>Bacteria</taxon>
        <taxon>Pseudomonadati</taxon>
        <taxon>Pseudomonadota</taxon>
        <taxon>Betaproteobacteria</taxon>
        <taxon>Burkholderiales</taxon>
        <taxon>Oxalobacteraceae</taxon>
        <taxon>Telluria group</taxon>
        <taxon>Pseudoduganella</taxon>
    </lineage>
</organism>
<proteinExistence type="predicted"/>
<accession>A0A4P6KZA6</accession>
<evidence type="ECO:0000313" key="3">
    <source>
        <dbReference type="Proteomes" id="UP000290637"/>
    </source>
</evidence>
<dbReference type="GO" id="GO:0032259">
    <property type="term" value="P:methylation"/>
    <property type="evidence" value="ECO:0007669"/>
    <property type="project" value="UniProtKB-KW"/>
</dbReference>
<dbReference type="Proteomes" id="UP000290637">
    <property type="component" value="Chromosome"/>
</dbReference>
<feature type="domain" description="Methyltransferase type 11" evidence="1">
    <location>
        <begin position="52"/>
        <end position="146"/>
    </location>
</feature>
<keyword evidence="2" id="KW-0489">Methyltransferase</keyword>
<keyword evidence="3" id="KW-1185">Reference proteome</keyword>
<dbReference type="SUPFAM" id="SSF53335">
    <property type="entry name" value="S-adenosyl-L-methionine-dependent methyltransferases"/>
    <property type="match status" value="1"/>
</dbReference>
<dbReference type="KEGG" id="plue:EWM63_17585"/>
<evidence type="ECO:0000259" key="1">
    <source>
        <dbReference type="Pfam" id="PF08241"/>
    </source>
</evidence>
<dbReference type="OrthoDB" id="9791837at2"/>
<keyword evidence="2" id="KW-0808">Transferase</keyword>
<name>A0A4P6KZA6_9BURK</name>
<dbReference type="InterPro" id="IPR053173">
    <property type="entry name" value="SAM-binding_MTase"/>
</dbReference>
<evidence type="ECO:0000313" key="2">
    <source>
        <dbReference type="EMBL" id="QBE64579.1"/>
    </source>
</evidence>
<dbReference type="CDD" id="cd02440">
    <property type="entry name" value="AdoMet_MTases"/>
    <property type="match status" value="1"/>
</dbReference>
<protein>
    <submittedName>
        <fullName evidence="2">Class I SAM-dependent methyltransferase</fullName>
    </submittedName>
</protein>